<dbReference type="Pfam" id="PF13839">
    <property type="entry name" value="PC-Esterase"/>
    <property type="match status" value="1"/>
</dbReference>
<feature type="domain" description="Trichome birefringence-like C-terminal" evidence="11">
    <location>
        <begin position="780"/>
        <end position="1035"/>
    </location>
</feature>
<evidence type="ECO:0000256" key="3">
    <source>
        <dbReference type="ARBA" id="ARBA00005907"/>
    </source>
</evidence>
<dbReference type="Pfam" id="PF03715">
    <property type="entry name" value="Noc2"/>
    <property type="match status" value="1"/>
</dbReference>
<reference evidence="13 14" key="1">
    <citation type="journal article" date="2018" name="Science">
        <title>The opium poppy genome and morphinan production.</title>
        <authorList>
            <person name="Guo L."/>
            <person name="Winzer T."/>
            <person name="Yang X."/>
            <person name="Li Y."/>
            <person name="Ning Z."/>
            <person name="He Z."/>
            <person name="Teodor R."/>
            <person name="Lu Y."/>
            <person name="Bowser T.A."/>
            <person name="Graham I.A."/>
            <person name="Ye K."/>
        </authorList>
    </citation>
    <scope>NUCLEOTIDE SEQUENCE [LARGE SCALE GENOMIC DNA]</scope>
    <source>
        <strain evidence="14">cv. HN1</strain>
        <tissue evidence="13">Leaves</tissue>
    </source>
</reference>
<organism evidence="13 14">
    <name type="scientific">Papaver somniferum</name>
    <name type="common">Opium poppy</name>
    <dbReference type="NCBI Taxonomy" id="3469"/>
    <lineage>
        <taxon>Eukaryota</taxon>
        <taxon>Viridiplantae</taxon>
        <taxon>Streptophyta</taxon>
        <taxon>Embryophyta</taxon>
        <taxon>Tracheophyta</taxon>
        <taxon>Spermatophyta</taxon>
        <taxon>Magnoliopsida</taxon>
        <taxon>Ranunculales</taxon>
        <taxon>Papaveraceae</taxon>
        <taxon>Papaveroideae</taxon>
        <taxon>Papaver</taxon>
    </lineage>
</organism>
<dbReference type="PANTHER" id="PTHR12687:SF4">
    <property type="entry name" value="NUCLEOLAR COMPLEX PROTEIN 2 HOMOLOG"/>
    <property type="match status" value="1"/>
</dbReference>
<feature type="domain" description="Trichome birefringence-like N-terminal" evidence="12">
    <location>
        <begin position="732"/>
        <end position="779"/>
    </location>
</feature>
<evidence type="ECO:0000256" key="6">
    <source>
        <dbReference type="ARBA" id="ARBA00022968"/>
    </source>
</evidence>
<evidence type="ECO:0000259" key="11">
    <source>
        <dbReference type="Pfam" id="PF13839"/>
    </source>
</evidence>
<evidence type="ECO:0000256" key="1">
    <source>
        <dbReference type="ARBA" id="ARBA00004123"/>
    </source>
</evidence>
<sequence length="1082" mass="124859">MIKTKKKSMMDMQKLQEKDPEFYEFLKEHDKDLLDFESDDDIDEEIDDEVAERDDEDENDDDEGADDDVLEKKKKKVEKPQTQEKKVITVEMVNNWIELVREGKKISAVYSIMRAYRTACHYGDEGQNESPEKYRIMSGTVFNKILQFVLSEIDGVLRRLLEMPASGGKKETIVQHMSTKKWKAYNHLVKSYLGNSLHVLNQMTDSEMIAFTLRRLKYSAVFLVAFPTLLRKYMKVSLHFWGTGGGALPIVSFLFIRDLCVRLGSDCMDECFKGMYKAYVMNCQFVNAAKLQHIQFLGNCVVELYGVDLSTAYQHAFVFIRQLAMILRDALSTKTKEAFRRVYEWKFMNCLELWTSAVCAYSSEPDFRPLAYPLTQIIFGVTRLVPTARYFPLRLRCVKMLNRIAASLGTFIPVSLPLLDMLEMKELNKKPTGGVGKAVDLRSTVKVSKPILKTRAFQEACVFSVMEELAEHLSQWSYSVAFFELAFIPTVRLRSFLKSTNVERFRKETKQLVREIEANSEFVNAKRATISFLPNDLAAESFLEVEKEKKVSPLSQYVVALRQRAQERQDTLAESSVTVGAHSSVFGKKKSDIDEDDDSDGDAEEGPKVFSSSWLPGGDSKTKEPKGDKKTKKKKKQQEEVAIDEDIVGDLVISSDEEEEERSPSDSSSDERETKAKPATRKQATKKRKMSSNSSKKVVPPHVELYRKVLMADDNECPWTSGRSVENTNHYGKWVYDNSTYPLYSEKQCSFMFDEVACEKFGRKDLSYQNWRWQPNQCDLPRFNAKALLERLRGKRMVFVGDSLNRNQWLSMVCLVESVIPSELKSVNGSGSLRIFNAIEYNATIEFYWAPLLVESNSDDPATHRWPERIVRAQAIEKHAIHWMDADILVFNSYLWWRSRPKMKVLWGSFEHPNEGTYKEVEMLRSYEMALKTWSDWLEIHVNHTKTELFFVSMSPTHSWAEDWSMNKEGNCYNETKLISGKHYKGRDSDPKMTNVLEKTLDELKVRGVNVKILNITQLSEYRKEGHPSTHRKQWVPLTREQSFLKGKGMWKYIDGTEKCPKTSSSTSKEKEKETKVDLNET</sequence>
<dbReference type="GO" id="GO:0030690">
    <property type="term" value="C:Noc1p-Noc2p complex"/>
    <property type="evidence" value="ECO:0007669"/>
    <property type="project" value="TreeGrafter"/>
</dbReference>
<proteinExistence type="inferred from homology"/>
<dbReference type="Proteomes" id="UP000316621">
    <property type="component" value="Chromosome 3"/>
</dbReference>
<feature type="compositionally biased region" description="Basic residues" evidence="10">
    <location>
        <begin position="678"/>
        <end position="690"/>
    </location>
</feature>
<evidence type="ECO:0000256" key="8">
    <source>
        <dbReference type="ARBA" id="ARBA00023136"/>
    </source>
</evidence>
<accession>A0A4Y7JA31</accession>
<evidence type="ECO:0000256" key="7">
    <source>
        <dbReference type="ARBA" id="ARBA00022989"/>
    </source>
</evidence>
<dbReference type="InterPro" id="IPR025846">
    <property type="entry name" value="TBL_N"/>
</dbReference>
<dbReference type="AlphaFoldDB" id="A0A4Y7JA31"/>
<dbReference type="InterPro" id="IPR005343">
    <property type="entry name" value="Noc2"/>
</dbReference>
<protein>
    <submittedName>
        <fullName evidence="13">Uncharacterized protein</fullName>
    </submittedName>
</protein>
<evidence type="ECO:0000256" key="10">
    <source>
        <dbReference type="SAM" id="MobiDB-lite"/>
    </source>
</evidence>
<dbReference type="PANTHER" id="PTHR12687">
    <property type="entry name" value="NUCLEOLAR COMPLEX 2 AND RAD4-RELATED"/>
    <property type="match status" value="1"/>
</dbReference>
<evidence type="ECO:0000256" key="2">
    <source>
        <dbReference type="ARBA" id="ARBA00004167"/>
    </source>
</evidence>
<evidence type="ECO:0000259" key="12">
    <source>
        <dbReference type="Pfam" id="PF14416"/>
    </source>
</evidence>
<gene>
    <name evidence="13" type="ORF">C5167_015770</name>
</gene>
<feature type="region of interest" description="Disordered" evidence="10">
    <location>
        <begin position="1057"/>
        <end position="1082"/>
    </location>
</feature>
<name>A0A4Y7JA31_PAPSO</name>
<comment type="similarity">
    <text evidence="4">Belongs to the PC-esterase family. TBL subfamily.</text>
</comment>
<dbReference type="GO" id="GO:0005654">
    <property type="term" value="C:nucleoplasm"/>
    <property type="evidence" value="ECO:0007669"/>
    <property type="project" value="TreeGrafter"/>
</dbReference>
<dbReference type="GO" id="GO:0016020">
    <property type="term" value="C:membrane"/>
    <property type="evidence" value="ECO:0007669"/>
    <property type="project" value="UniProtKB-SubCell"/>
</dbReference>
<dbReference type="InterPro" id="IPR026057">
    <property type="entry name" value="TBL_C"/>
</dbReference>
<dbReference type="GO" id="GO:0042273">
    <property type="term" value="P:ribosomal large subunit biogenesis"/>
    <property type="evidence" value="ECO:0007669"/>
    <property type="project" value="TreeGrafter"/>
</dbReference>
<keyword evidence="7" id="KW-1133">Transmembrane helix</keyword>
<feature type="compositionally biased region" description="Acidic residues" evidence="10">
    <location>
        <begin position="593"/>
        <end position="604"/>
    </location>
</feature>
<keyword evidence="6" id="KW-0735">Signal-anchor</keyword>
<evidence type="ECO:0000256" key="5">
    <source>
        <dbReference type="ARBA" id="ARBA00022692"/>
    </source>
</evidence>
<comment type="subcellular location">
    <subcellularLocation>
        <location evidence="2">Membrane</location>
        <topology evidence="2">Single-pass membrane protein</topology>
    </subcellularLocation>
    <subcellularLocation>
        <location evidence="1">Nucleus</location>
    </subcellularLocation>
</comment>
<feature type="region of interest" description="Disordered" evidence="10">
    <location>
        <begin position="588"/>
        <end position="698"/>
    </location>
</feature>
<dbReference type="STRING" id="3469.A0A4Y7JA31"/>
<feature type="region of interest" description="Disordered" evidence="10">
    <location>
        <begin position="34"/>
        <end position="83"/>
    </location>
</feature>
<keyword evidence="8" id="KW-0472">Membrane</keyword>
<evidence type="ECO:0000256" key="4">
    <source>
        <dbReference type="ARBA" id="ARBA00007727"/>
    </source>
</evidence>
<evidence type="ECO:0000313" key="13">
    <source>
        <dbReference type="EMBL" id="RZC56910.1"/>
    </source>
</evidence>
<keyword evidence="14" id="KW-1185">Reference proteome</keyword>
<feature type="compositionally biased region" description="Basic and acidic residues" evidence="10">
    <location>
        <begin position="1068"/>
        <end position="1082"/>
    </location>
</feature>
<keyword evidence="9" id="KW-0539">Nucleus</keyword>
<evidence type="ECO:0000256" key="9">
    <source>
        <dbReference type="ARBA" id="ARBA00023242"/>
    </source>
</evidence>
<keyword evidence="5" id="KW-0812">Transmembrane</keyword>
<dbReference type="GO" id="GO:0005730">
    <property type="term" value="C:nucleolus"/>
    <property type="evidence" value="ECO:0007669"/>
    <property type="project" value="TreeGrafter"/>
</dbReference>
<feature type="compositionally biased region" description="Acidic residues" evidence="10">
    <location>
        <begin position="35"/>
        <end position="69"/>
    </location>
</feature>
<dbReference type="GO" id="GO:0030691">
    <property type="term" value="C:Noc2p-Noc3p complex"/>
    <property type="evidence" value="ECO:0007669"/>
    <property type="project" value="TreeGrafter"/>
</dbReference>
<evidence type="ECO:0000313" key="14">
    <source>
        <dbReference type="Proteomes" id="UP000316621"/>
    </source>
</evidence>
<dbReference type="GO" id="GO:0016740">
    <property type="term" value="F:transferase activity"/>
    <property type="evidence" value="ECO:0007669"/>
    <property type="project" value="InterPro"/>
</dbReference>
<comment type="similarity">
    <text evidence="3">Belongs to the NOC2 family.</text>
</comment>
<dbReference type="Pfam" id="PF14416">
    <property type="entry name" value="PMR5N"/>
    <property type="match status" value="1"/>
</dbReference>
<dbReference type="Gramene" id="RZC56910">
    <property type="protein sequence ID" value="RZC56910"/>
    <property type="gene ID" value="C5167_015770"/>
</dbReference>
<dbReference type="EMBL" id="CM010717">
    <property type="protein sequence ID" value="RZC56910.1"/>
    <property type="molecule type" value="Genomic_DNA"/>
</dbReference>